<organism evidence="4 5">
    <name type="scientific">Candidatus Aveggerthella stercoripullorum</name>
    <dbReference type="NCBI Taxonomy" id="2840688"/>
    <lineage>
        <taxon>Bacteria</taxon>
        <taxon>Bacillati</taxon>
        <taxon>Actinomycetota</taxon>
        <taxon>Coriobacteriia</taxon>
        <taxon>Eggerthellales</taxon>
        <taxon>Eggerthellaceae</taxon>
        <taxon>Eggerthellaceae incertae sedis</taxon>
        <taxon>Candidatus Aveggerthella</taxon>
    </lineage>
</organism>
<dbReference type="SUPFAM" id="SSF46689">
    <property type="entry name" value="Homeodomain-like"/>
    <property type="match status" value="1"/>
</dbReference>
<dbReference type="GO" id="GO:0003677">
    <property type="term" value="F:DNA binding"/>
    <property type="evidence" value="ECO:0007669"/>
    <property type="project" value="UniProtKB-UniRule"/>
</dbReference>
<sequence>MVEKASKTPKSVKAQITRASLVVAAAAILRSQGPGAVTYRRVAEWAGASSSSVGYYFDSISELLYEAAQHNMTLWGQRAEKAAADAESMTREECRKRCVELFLKASLPEGLIVPAAHYAQLIAAAESDLVTNAYQEGRKRLDAALRRIIQHADLGIEPPLVTAVVDGAAVKAISEGYDVTDVAERLLRSLMKVVQEQAEDKEGAQQALRGERKAASEN</sequence>
<accession>A0A9D1A282</accession>
<dbReference type="InterPro" id="IPR001647">
    <property type="entry name" value="HTH_TetR"/>
</dbReference>
<dbReference type="InterPro" id="IPR009057">
    <property type="entry name" value="Homeodomain-like_sf"/>
</dbReference>
<dbReference type="Proteomes" id="UP000824261">
    <property type="component" value="Unassembled WGS sequence"/>
</dbReference>
<reference evidence="4" key="2">
    <citation type="journal article" date="2021" name="PeerJ">
        <title>Extensive microbial diversity within the chicken gut microbiome revealed by metagenomics and culture.</title>
        <authorList>
            <person name="Gilroy R."/>
            <person name="Ravi A."/>
            <person name="Getino M."/>
            <person name="Pursley I."/>
            <person name="Horton D.L."/>
            <person name="Alikhan N.F."/>
            <person name="Baker D."/>
            <person name="Gharbi K."/>
            <person name="Hall N."/>
            <person name="Watson M."/>
            <person name="Adriaenssens E.M."/>
            <person name="Foster-Nyarko E."/>
            <person name="Jarju S."/>
            <person name="Secka A."/>
            <person name="Antonio M."/>
            <person name="Oren A."/>
            <person name="Chaudhuri R.R."/>
            <person name="La Ragione R."/>
            <person name="Hildebrand F."/>
            <person name="Pallen M.J."/>
        </authorList>
    </citation>
    <scope>NUCLEOTIDE SEQUENCE</scope>
    <source>
        <strain evidence="4">ChiGjej1B1-2707</strain>
    </source>
</reference>
<proteinExistence type="predicted"/>
<evidence type="ECO:0000256" key="2">
    <source>
        <dbReference type="PROSITE-ProRule" id="PRU00335"/>
    </source>
</evidence>
<evidence type="ECO:0000313" key="5">
    <source>
        <dbReference type="Proteomes" id="UP000824261"/>
    </source>
</evidence>
<feature type="domain" description="HTH tetR-type" evidence="3">
    <location>
        <begin position="15"/>
        <end position="75"/>
    </location>
</feature>
<gene>
    <name evidence="4" type="ORF">IAA69_05685</name>
</gene>
<dbReference type="AlphaFoldDB" id="A0A9D1A282"/>
<evidence type="ECO:0000313" key="4">
    <source>
        <dbReference type="EMBL" id="HIR01738.1"/>
    </source>
</evidence>
<dbReference type="Pfam" id="PF00440">
    <property type="entry name" value="TetR_N"/>
    <property type="match status" value="1"/>
</dbReference>
<feature type="DNA-binding region" description="H-T-H motif" evidence="2">
    <location>
        <begin position="38"/>
        <end position="57"/>
    </location>
</feature>
<keyword evidence="1 2" id="KW-0238">DNA-binding</keyword>
<name>A0A9D1A282_9ACTN</name>
<dbReference type="Gene3D" id="1.10.357.10">
    <property type="entry name" value="Tetracycline Repressor, domain 2"/>
    <property type="match status" value="1"/>
</dbReference>
<reference evidence="4" key="1">
    <citation type="submission" date="2020-10" db="EMBL/GenBank/DDBJ databases">
        <authorList>
            <person name="Gilroy R."/>
        </authorList>
    </citation>
    <scope>NUCLEOTIDE SEQUENCE</scope>
    <source>
        <strain evidence="4">ChiGjej1B1-2707</strain>
    </source>
</reference>
<evidence type="ECO:0000256" key="1">
    <source>
        <dbReference type="ARBA" id="ARBA00023125"/>
    </source>
</evidence>
<dbReference type="PROSITE" id="PS50977">
    <property type="entry name" value="HTH_TETR_2"/>
    <property type="match status" value="1"/>
</dbReference>
<comment type="caution">
    <text evidence="4">The sequence shown here is derived from an EMBL/GenBank/DDBJ whole genome shotgun (WGS) entry which is preliminary data.</text>
</comment>
<evidence type="ECO:0000259" key="3">
    <source>
        <dbReference type="PROSITE" id="PS50977"/>
    </source>
</evidence>
<protein>
    <submittedName>
        <fullName evidence="4">TetR/AcrR family transcriptional regulator</fullName>
    </submittedName>
</protein>
<dbReference type="EMBL" id="DVGB01000069">
    <property type="protein sequence ID" value="HIR01738.1"/>
    <property type="molecule type" value="Genomic_DNA"/>
</dbReference>